<proteinExistence type="predicted"/>
<reference evidence="1 2" key="1">
    <citation type="submission" date="2023-06" db="EMBL/GenBank/DDBJ databases">
        <title>Parasedimentitalea psychrophila sp. nov., a psychrophilic bacterium isolated from deep-sea sediment.</title>
        <authorList>
            <person name="Li A."/>
        </authorList>
    </citation>
    <scope>NUCLEOTIDE SEQUENCE [LARGE SCALE GENOMIC DNA]</scope>
    <source>
        <strain evidence="1 2">QS115</strain>
    </source>
</reference>
<keyword evidence="2" id="KW-1185">Reference proteome</keyword>
<name>A0A9Y2L377_9RHOB</name>
<dbReference type="AlphaFoldDB" id="A0A9Y2L377"/>
<dbReference type="KEGG" id="ppso:QPJ95_11600"/>
<sequence length="97" mass="10560">MQLVKCRNICQRTERHTWQSSLNKFWFGTMVLINIAAQRGDVGCGFIAGLVAQGALLGGKCWANPDLNAAASIQNGQVCFYFDFTPPFPAALAFMSG</sequence>
<dbReference type="EMBL" id="CP127247">
    <property type="protein sequence ID" value="WIY27493.1"/>
    <property type="molecule type" value="Genomic_DNA"/>
</dbReference>
<evidence type="ECO:0000313" key="2">
    <source>
        <dbReference type="Proteomes" id="UP001238334"/>
    </source>
</evidence>
<gene>
    <name evidence="1" type="ORF">QPJ95_11600</name>
</gene>
<dbReference type="RefSeq" id="WP_270920453.1">
    <property type="nucleotide sequence ID" value="NZ_CP127247.1"/>
</dbReference>
<accession>A0A9Y2L377</accession>
<evidence type="ECO:0000313" key="1">
    <source>
        <dbReference type="EMBL" id="WIY27493.1"/>
    </source>
</evidence>
<organism evidence="1 2">
    <name type="scientific">Parasedimentitalea psychrophila</name>
    <dbReference type="NCBI Taxonomy" id="2997337"/>
    <lineage>
        <taxon>Bacteria</taxon>
        <taxon>Pseudomonadati</taxon>
        <taxon>Pseudomonadota</taxon>
        <taxon>Alphaproteobacteria</taxon>
        <taxon>Rhodobacterales</taxon>
        <taxon>Paracoccaceae</taxon>
        <taxon>Parasedimentitalea</taxon>
    </lineage>
</organism>
<protein>
    <submittedName>
        <fullName evidence="1">Uncharacterized protein</fullName>
    </submittedName>
</protein>
<dbReference type="Proteomes" id="UP001238334">
    <property type="component" value="Chromosome"/>
</dbReference>